<dbReference type="EMBL" id="JACYCD010000051">
    <property type="protein sequence ID" value="KAF8706742.1"/>
    <property type="molecule type" value="Genomic_DNA"/>
</dbReference>
<reference evidence="2" key="1">
    <citation type="submission" date="2020-09" db="EMBL/GenBank/DDBJ databases">
        <title>Comparative genome analyses of four rice-infecting Rhizoctonia solani isolates reveal extensive enrichment of homogalacturonan modification genes.</title>
        <authorList>
            <person name="Lee D.-Y."/>
            <person name="Jeon J."/>
            <person name="Kim K.-T."/>
            <person name="Cheong K."/>
            <person name="Song H."/>
            <person name="Choi G."/>
            <person name="Ko J."/>
            <person name="Opiyo S.O."/>
            <person name="Zuo S."/>
            <person name="Madhav S."/>
            <person name="Lee Y.-H."/>
            <person name="Wang G.-L."/>
        </authorList>
    </citation>
    <scope>NUCLEOTIDE SEQUENCE</scope>
    <source>
        <strain evidence="2">AG1-IA WGL</strain>
    </source>
</reference>
<evidence type="ECO:0000313" key="3">
    <source>
        <dbReference type="Proteomes" id="UP000602905"/>
    </source>
</evidence>
<gene>
    <name evidence="2" type="ORF">RHS03_04804</name>
</gene>
<comment type="caution">
    <text evidence="2">The sequence shown here is derived from an EMBL/GenBank/DDBJ whole genome shotgun (WGS) entry which is preliminary data.</text>
</comment>
<evidence type="ECO:0000313" key="2">
    <source>
        <dbReference type="EMBL" id="KAF8706742.1"/>
    </source>
</evidence>
<dbReference type="AlphaFoldDB" id="A0A8H7LUU1"/>
<accession>A0A8H7LUU1</accession>
<organism evidence="2 3">
    <name type="scientific">Rhizoctonia solani</name>
    <dbReference type="NCBI Taxonomy" id="456999"/>
    <lineage>
        <taxon>Eukaryota</taxon>
        <taxon>Fungi</taxon>
        <taxon>Dikarya</taxon>
        <taxon>Basidiomycota</taxon>
        <taxon>Agaricomycotina</taxon>
        <taxon>Agaricomycetes</taxon>
        <taxon>Cantharellales</taxon>
        <taxon>Ceratobasidiaceae</taxon>
        <taxon>Rhizoctonia</taxon>
    </lineage>
</organism>
<protein>
    <submittedName>
        <fullName evidence="2">Uncharacterized protein</fullName>
    </submittedName>
</protein>
<keyword evidence="1" id="KW-0175">Coiled coil</keyword>
<feature type="non-terminal residue" evidence="2">
    <location>
        <position position="1"/>
    </location>
</feature>
<feature type="coiled-coil region" evidence="1">
    <location>
        <begin position="36"/>
        <end position="70"/>
    </location>
</feature>
<dbReference type="Proteomes" id="UP000602905">
    <property type="component" value="Unassembled WGS sequence"/>
</dbReference>
<name>A0A8H7LUU1_9AGAM</name>
<dbReference type="OrthoDB" id="2131701at2759"/>
<proteinExistence type="predicted"/>
<sequence length="103" mass="11657">MPSGQPDDDRSTLRDESIAQKPLSALNPIAVRDIRIAQQARRIQLLEAQLSQRDQELEKLRDEVAALKCQESSQVSALYDRTMESEKLVEKVSIGTLDKRSCF</sequence>
<evidence type="ECO:0000256" key="1">
    <source>
        <dbReference type="SAM" id="Coils"/>
    </source>
</evidence>